<protein>
    <submittedName>
        <fullName evidence="8">ABC transporter substrate-binding protein</fullName>
    </submittedName>
</protein>
<dbReference type="InterPro" id="IPR002491">
    <property type="entry name" value="ABC_transptr_periplasmic_BD"/>
</dbReference>
<dbReference type="EMBL" id="WQRF01000004">
    <property type="protein sequence ID" value="MVT00026.1"/>
    <property type="molecule type" value="Genomic_DNA"/>
</dbReference>
<evidence type="ECO:0000256" key="1">
    <source>
        <dbReference type="ARBA" id="ARBA00004196"/>
    </source>
</evidence>
<name>A0A7X3K4H2_9HYPH</name>
<evidence type="ECO:0000256" key="5">
    <source>
        <dbReference type="ARBA" id="ARBA00022729"/>
    </source>
</evidence>
<dbReference type="Proteomes" id="UP000438106">
    <property type="component" value="Unassembled WGS sequence"/>
</dbReference>
<reference evidence="8 9" key="1">
    <citation type="submission" date="2019-12" db="EMBL/GenBank/DDBJ databases">
        <title>Devosia maris sp. nov., isolated from the deep seawater.</title>
        <authorList>
            <person name="Liu Y."/>
        </authorList>
    </citation>
    <scope>NUCLEOTIDE SEQUENCE [LARGE SCALE GENOMIC DNA]</scope>
    <source>
        <strain evidence="8 9">L53-10-65</strain>
    </source>
</reference>
<dbReference type="Gene3D" id="3.40.50.1980">
    <property type="entry name" value="Nitrogenase molybdenum iron protein domain"/>
    <property type="match status" value="2"/>
</dbReference>
<evidence type="ECO:0000256" key="3">
    <source>
        <dbReference type="ARBA" id="ARBA00022448"/>
    </source>
</evidence>
<dbReference type="PROSITE" id="PS50983">
    <property type="entry name" value="FE_B12_PBP"/>
    <property type="match status" value="1"/>
</dbReference>
<organism evidence="8 9">
    <name type="scientific">Devosia marina</name>
    <dbReference type="NCBI Taxonomy" id="2683198"/>
    <lineage>
        <taxon>Bacteria</taxon>
        <taxon>Pseudomonadati</taxon>
        <taxon>Pseudomonadota</taxon>
        <taxon>Alphaproteobacteria</taxon>
        <taxon>Hyphomicrobiales</taxon>
        <taxon>Devosiaceae</taxon>
        <taxon>Devosia</taxon>
    </lineage>
</organism>
<dbReference type="InterPro" id="IPR033870">
    <property type="entry name" value="FatB"/>
</dbReference>
<evidence type="ECO:0000259" key="7">
    <source>
        <dbReference type="PROSITE" id="PS50983"/>
    </source>
</evidence>
<feature type="signal peptide" evidence="6">
    <location>
        <begin position="1"/>
        <end position="23"/>
    </location>
</feature>
<keyword evidence="9" id="KW-1185">Reference proteome</keyword>
<dbReference type="SUPFAM" id="SSF53807">
    <property type="entry name" value="Helical backbone' metal receptor"/>
    <property type="match status" value="1"/>
</dbReference>
<dbReference type="PANTHER" id="PTHR30532:SF28">
    <property type="entry name" value="PETROBACTIN-BINDING PROTEIN YCLQ"/>
    <property type="match status" value="1"/>
</dbReference>
<evidence type="ECO:0000256" key="2">
    <source>
        <dbReference type="ARBA" id="ARBA00008814"/>
    </source>
</evidence>
<dbReference type="RefSeq" id="WP_157290868.1">
    <property type="nucleotide sequence ID" value="NZ_WQRF01000004.1"/>
</dbReference>
<comment type="caution">
    <text evidence="8">The sequence shown here is derived from an EMBL/GenBank/DDBJ whole genome shotgun (WGS) entry which is preliminary data.</text>
</comment>
<evidence type="ECO:0000313" key="8">
    <source>
        <dbReference type="EMBL" id="MVT00026.1"/>
    </source>
</evidence>
<comment type="subcellular location">
    <subcellularLocation>
        <location evidence="1">Cell envelope</location>
    </subcellularLocation>
</comment>
<dbReference type="GO" id="GO:1901678">
    <property type="term" value="P:iron coordination entity transport"/>
    <property type="evidence" value="ECO:0007669"/>
    <property type="project" value="UniProtKB-ARBA"/>
</dbReference>
<dbReference type="CDD" id="cd01140">
    <property type="entry name" value="FatB"/>
    <property type="match status" value="1"/>
</dbReference>
<feature type="chain" id="PRO_5031480927" evidence="6">
    <location>
        <begin position="24"/>
        <end position="300"/>
    </location>
</feature>
<keyword evidence="4" id="KW-0408">Iron</keyword>
<keyword evidence="4" id="KW-0410">Iron transport</keyword>
<keyword evidence="4" id="KW-0406">Ion transport</keyword>
<evidence type="ECO:0000256" key="6">
    <source>
        <dbReference type="SAM" id="SignalP"/>
    </source>
</evidence>
<comment type="similarity">
    <text evidence="2">Belongs to the bacterial solute-binding protein 8 family.</text>
</comment>
<dbReference type="AlphaFoldDB" id="A0A7X3K4H2"/>
<gene>
    <name evidence="8" type="ORF">GO014_13420</name>
</gene>
<keyword evidence="5 6" id="KW-0732">Signal</keyword>
<dbReference type="InterPro" id="IPR051313">
    <property type="entry name" value="Bact_iron-sidero_bind"/>
</dbReference>
<accession>A0A7X3K4H2</accession>
<feature type="domain" description="Fe/B12 periplasmic-binding" evidence="7">
    <location>
        <begin position="43"/>
        <end position="300"/>
    </location>
</feature>
<dbReference type="PANTHER" id="PTHR30532">
    <property type="entry name" value="IRON III DICITRATE-BINDING PERIPLASMIC PROTEIN"/>
    <property type="match status" value="1"/>
</dbReference>
<evidence type="ECO:0000256" key="4">
    <source>
        <dbReference type="ARBA" id="ARBA00022496"/>
    </source>
</evidence>
<evidence type="ECO:0000313" key="9">
    <source>
        <dbReference type="Proteomes" id="UP000438106"/>
    </source>
</evidence>
<proteinExistence type="inferred from homology"/>
<keyword evidence="3" id="KW-0813">Transport</keyword>
<dbReference type="Pfam" id="PF01497">
    <property type="entry name" value="Peripla_BP_2"/>
    <property type="match status" value="1"/>
</dbReference>
<sequence>MTFSRTATALFAGLVAIATPALAQEFTVTHAQGETTLPGVPQKVVSFDFAAIETLEAIGVNIAGLPGSNLPAHLEKYASDDYAKVGSLFEPDYEALAALEPDLIIVAGRSSRAYPELANLAPTVDLSNEWTNFYGSIKANAEIIGEIFDKEAEVAALIAETEAKVEASRSAAADAGKGLVVLTSGAEVTAYGPGSRFGFIHETLGVTPVIEDVEAATHGDSISFEFILETNPDLLFVIDRDAATGQGAAAAILDNELVAETTAWKNGDVVYIDPVRAYIVNGGLVSFGIMADQVTEALNQ</sequence>
<dbReference type="GO" id="GO:0030288">
    <property type="term" value="C:outer membrane-bounded periplasmic space"/>
    <property type="evidence" value="ECO:0007669"/>
    <property type="project" value="TreeGrafter"/>
</dbReference>